<keyword evidence="8" id="KW-1185">Reference proteome</keyword>
<gene>
    <name evidence="7" type="ORF">MNOR_LOCUS41297</name>
</gene>
<dbReference type="SUPFAM" id="SSF57667">
    <property type="entry name" value="beta-beta-alpha zinc fingers"/>
    <property type="match status" value="5"/>
</dbReference>
<keyword evidence="1" id="KW-0479">Metal-binding</keyword>
<feature type="domain" description="C2H2-type" evidence="6">
    <location>
        <begin position="351"/>
        <end position="382"/>
    </location>
</feature>
<evidence type="ECO:0000313" key="8">
    <source>
        <dbReference type="Proteomes" id="UP001497623"/>
    </source>
</evidence>
<feature type="domain" description="C2H2-type" evidence="6">
    <location>
        <begin position="265"/>
        <end position="292"/>
    </location>
</feature>
<feature type="domain" description="C2H2-type" evidence="6">
    <location>
        <begin position="323"/>
        <end position="350"/>
    </location>
</feature>
<evidence type="ECO:0000313" key="7">
    <source>
        <dbReference type="EMBL" id="CAL4247367.1"/>
    </source>
</evidence>
<dbReference type="PANTHER" id="PTHR24379:SF121">
    <property type="entry name" value="C2H2-TYPE DOMAIN-CONTAINING PROTEIN"/>
    <property type="match status" value="1"/>
</dbReference>
<evidence type="ECO:0000256" key="2">
    <source>
        <dbReference type="ARBA" id="ARBA00022737"/>
    </source>
</evidence>
<reference evidence="7 8" key="1">
    <citation type="submission" date="2024-05" db="EMBL/GenBank/DDBJ databases">
        <authorList>
            <person name="Wallberg A."/>
        </authorList>
    </citation>
    <scope>NUCLEOTIDE SEQUENCE [LARGE SCALE GENOMIC DNA]</scope>
</reference>
<dbReference type="InterPro" id="IPR036236">
    <property type="entry name" value="Znf_C2H2_sf"/>
</dbReference>
<feature type="domain" description="C2H2-type" evidence="6">
    <location>
        <begin position="425"/>
        <end position="452"/>
    </location>
</feature>
<keyword evidence="2" id="KW-0677">Repeat</keyword>
<evidence type="ECO:0000259" key="6">
    <source>
        <dbReference type="PROSITE" id="PS50157"/>
    </source>
</evidence>
<dbReference type="AlphaFoldDB" id="A0AAV2STJ1"/>
<feature type="domain" description="C2H2-type" evidence="6">
    <location>
        <begin position="383"/>
        <end position="410"/>
    </location>
</feature>
<dbReference type="PROSITE" id="PS00028">
    <property type="entry name" value="ZINC_FINGER_C2H2_1"/>
    <property type="match status" value="6"/>
</dbReference>
<dbReference type="PANTHER" id="PTHR24379">
    <property type="entry name" value="KRAB AND ZINC FINGER DOMAIN-CONTAINING"/>
    <property type="match status" value="1"/>
</dbReference>
<dbReference type="Pfam" id="PF00096">
    <property type="entry name" value="zf-C2H2"/>
    <property type="match status" value="2"/>
</dbReference>
<dbReference type="SMART" id="SM00355">
    <property type="entry name" value="ZnF_C2H2"/>
    <property type="match status" value="8"/>
</dbReference>
<dbReference type="EMBL" id="CAXKWB010147807">
    <property type="protein sequence ID" value="CAL4247367.1"/>
    <property type="molecule type" value="Genomic_DNA"/>
</dbReference>
<name>A0AAV2STJ1_MEGNR</name>
<organism evidence="7 8">
    <name type="scientific">Meganyctiphanes norvegica</name>
    <name type="common">Northern krill</name>
    <name type="synonym">Thysanopoda norvegica</name>
    <dbReference type="NCBI Taxonomy" id="48144"/>
    <lineage>
        <taxon>Eukaryota</taxon>
        <taxon>Metazoa</taxon>
        <taxon>Ecdysozoa</taxon>
        <taxon>Arthropoda</taxon>
        <taxon>Crustacea</taxon>
        <taxon>Multicrustacea</taxon>
        <taxon>Malacostraca</taxon>
        <taxon>Eumalacostraca</taxon>
        <taxon>Eucarida</taxon>
        <taxon>Euphausiacea</taxon>
        <taxon>Euphausiidae</taxon>
        <taxon>Meganyctiphanes</taxon>
    </lineage>
</organism>
<sequence>MPDEQDKEKGPPEIIIDELLCFILNKFGNVDPETLILLCSKTFDEKEIEASKDILFNLLCDESCTTKFVRRRAGKVNETAKANNMRDMFQLLQEKGDAELPRFVACDLGKLPPIHFDHIDVTVLLNKIENVSMTLKLLEDGMNKMCDVNKSIHEKNLSLEDRIANIEANGIISENNSAKVNVEQNNLQVDTNIDDCEKVIDTKIEEMPLACTECDIRFKTQSELNDHNVTTHDKEKERKFPCLECGKMFSVSDDLFAHGLIHKPYACTICEFRSASKIECQVHMTTHTGENSYSCPECNYKCKDTLQLDMHKNTHRVPENKHNICCVCDERCATLEELTAHMTIHKQKKPYSCSECDYECVDPVSLHIHRKKHMPNHTGGKLYACNECEFKSKNYASLNQHMNAHMKEMPESHTGKRPYTEEKLYACTECYFKSRNYAILSEHMNVHTGEKQEAQSYFQFPTLKRNGKYIEERNHCQMQVWVVPGTLMIWLSNILLIVF</sequence>
<evidence type="ECO:0000256" key="1">
    <source>
        <dbReference type="ARBA" id="ARBA00022723"/>
    </source>
</evidence>
<comment type="caution">
    <text evidence="7">The sequence shown here is derived from an EMBL/GenBank/DDBJ whole genome shotgun (WGS) entry which is preliminary data.</text>
</comment>
<feature type="domain" description="C2H2-type" evidence="6">
    <location>
        <begin position="209"/>
        <end position="237"/>
    </location>
</feature>
<evidence type="ECO:0000256" key="5">
    <source>
        <dbReference type="PROSITE-ProRule" id="PRU00042"/>
    </source>
</evidence>
<dbReference type="InterPro" id="IPR013087">
    <property type="entry name" value="Znf_C2H2_type"/>
</dbReference>
<dbReference type="Proteomes" id="UP001497623">
    <property type="component" value="Unassembled WGS sequence"/>
</dbReference>
<protein>
    <recommendedName>
        <fullName evidence="6">C2H2-type domain-containing protein</fullName>
    </recommendedName>
</protein>
<keyword evidence="3 5" id="KW-0863">Zinc-finger</keyword>
<evidence type="ECO:0000256" key="4">
    <source>
        <dbReference type="ARBA" id="ARBA00022833"/>
    </source>
</evidence>
<dbReference type="PROSITE" id="PS50157">
    <property type="entry name" value="ZINC_FINGER_C2H2_2"/>
    <property type="match status" value="7"/>
</dbReference>
<dbReference type="Gene3D" id="3.30.160.60">
    <property type="entry name" value="Classic Zinc Finger"/>
    <property type="match status" value="5"/>
</dbReference>
<proteinExistence type="predicted"/>
<accession>A0AAV2STJ1</accession>
<dbReference type="GO" id="GO:0008270">
    <property type="term" value="F:zinc ion binding"/>
    <property type="evidence" value="ECO:0007669"/>
    <property type="project" value="UniProtKB-KW"/>
</dbReference>
<evidence type="ECO:0000256" key="3">
    <source>
        <dbReference type="ARBA" id="ARBA00022771"/>
    </source>
</evidence>
<keyword evidence="4" id="KW-0862">Zinc</keyword>
<feature type="domain" description="C2H2-type" evidence="6">
    <location>
        <begin position="240"/>
        <end position="262"/>
    </location>
</feature>